<dbReference type="InterPro" id="IPR056855">
    <property type="entry name" value="ATP-grasp_IQCH"/>
</dbReference>
<feature type="coiled-coil region" evidence="1">
    <location>
        <begin position="1333"/>
        <end position="1360"/>
    </location>
</feature>
<evidence type="ECO:0000313" key="4">
    <source>
        <dbReference type="EMBL" id="KAJ4455181.1"/>
    </source>
</evidence>
<dbReference type="Pfam" id="PF00612">
    <property type="entry name" value="IQ"/>
    <property type="match status" value="1"/>
</dbReference>
<dbReference type="PROSITE" id="PS50096">
    <property type="entry name" value="IQ"/>
    <property type="match status" value="1"/>
</dbReference>
<feature type="region of interest" description="Disordered" evidence="2">
    <location>
        <begin position="1376"/>
        <end position="1396"/>
    </location>
</feature>
<dbReference type="PANTHER" id="PTHR14465">
    <property type="entry name" value="IQ DOMAIN-CONTAINING PROTEIN H"/>
    <property type="match status" value="1"/>
</dbReference>
<keyword evidence="5" id="KW-1185">Reference proteome</keyword>
<evidence type="ECO:0000259" key="3">
    <source>
        <dbReference type="Pfam" id="PF24923"/>
    </source>
</evidence>
<feature type="region of interest" description="Disordered" evidence="2">
    <location>
        <begin position="171"/>
        <end position="205"/>
    </location>
</feature>
<dbReference type="Pfam" id="PF24923">
    <property type="entry name" value="ATP-grasp_IQCH"/>
    <property type="match status" value="2"/>
</dbReference>
<sequence length="1396" mass="150013">MAVDRYHVEDIGKILLQTEAQLRNIRKSLAEAKQTNPELESVIQRAEFDLRSKAEVVLQTVTDDMVSALPAGPRSSPMPFRASTPATPTRMASPSPLPPIPTGPTTVLFRRGKGPDAASLSVSERLKLAKQASLLAAKPNSEAGRALLAHKFGVPESKPARPQRTVGRQLVGQITTGKIGSPNPLPPRSLRRDPRAKKPHPSSEDIIQKGLMSFIERGFLPGKGSLLAAQLGGDKNLFRSRSAAIHEYREMHPVDAEGRPLRAMPSTLTDSFGMLSGVKLDLATPVGVPSPLAHTLPNHRYRSRADVSAAVQMRTRFGSGTTTGGSAGGPQQAVSQPPPTPVGAQEKPAVEKEFMIRNGKTLTNTPEFASFERKHSHQWGPVSALIEALEDLCTRHQLSLVTVDGPKLAALASLGEEQPSIEQLVGCLVDPDTVAAQLAARPGGSQDAAATRIQACWRMFRCRREYDLYRLWTGATSRIQKRFRVFIAQKAYTDAVKVCTPPTQPNVRCPSAAARGSLDALGVPCLRAPAGVKKPTTPQSIPPKSHPNPLLSASAIRAHRVRDERQRRFDDLQETFFRDYSSIKHRRRLHIHLPSLGYDAHIRATTPCTRPTRTPNCPAASDSCMTHTPSMGTCRSGLRICDLIDPLVDVIYVAPFPIEEEVLAYYRRMLEGAGVTNIDTRLRIVVPENYKRFPDHFSLAATLWYSPKTLKRMAGYILGREAILVPGIVGPEEKNIAAYLGVPVWGPDYSAAMSYGSKSGSKRIFALAEVNTFPGLPCLAALEIGNTSGLRSNPKGDLISHAYRRTRPLNLVAAYDMYDRTAIPAALAHLMAENPTIPRWLIKLDDEYNGRGHAVWDVTSFLRNALQATHLSYESLVASPELMLAAGVAAANSQPPPVEMELITQARAHLEAHLLGVLPPLFAPPELSPPPDRATPFPETAAPGGLTSVTPVAGGADSARTDPTPAGALAPSPTPATPPPPPGPLRPPPGMSLVCPEIYGDWAGYVETLESVGGIVEACPAPCDIIGSPVVDVLIEPDGTATVVMITEQGGMFCGGVPVDCVTGIRVPAIWRHIPMAASVLGHLLQIFRPEFRCVGAVLPQTVVPTAALVDAALAIAGCCYKKRIVGAISIDFVAYRAAPISTNPPEATAPVVSPTPDLATPPAALRICAVDLNIGMSQAMAQYKLAHFLMGGHFDGATGWYTLGAPPGAEADEDDATPILSSIASGPTAVRSIAMLDLVQHPNLCGLSQEAFFRLCRQNSLSYDLEERRGSIFHITEHLVRGTVGVSVVEGTVLGALKTLATTLQFVQRTCGPNASRNEDEADQIHTFDRVLEAVRSLLSFLTSQQERLERQRTEERRRAMENISAARVAQKLAATSAATTLGGPAADEPPPPPL</sequence>
<feature type="coiled-coil region" evidence="1">
    <location>
        <begin position="15"/>
        <end position="42"/>
    </location>
</feature>
<dbReference type="InterPro" id="IPR000048">
    <property type="entry name" value="IQ_motif_EF-hand-BS"/>
</dbReference>
<gene>
    <name evidence="4" type="ORF">PAPYR_9913</name>
</gene>
<dbReference type="Gene3D" id="1.20.5.190">
    <property type="match status" value="1"/>
</dbReference>
<dbReference type="Proteomes" id="UP001141327">
    <property type="component" value="Unassembled WGS sequence"/>
</dbReference>
<dbReference type="SMART" id="SM00015">
    <property type="entry name" value="IQ"/>
    <property type="match status" value="2"/>
</dbReference>
<accession>A0ABQ8U9T2</accession>
<feature type="region of interest" description="Disordered" evidence="2">
    <location>
        <begin position="68"/>
        <end position="102"/>
    </location>
</feature>
<evidence type="ECO:0000256" key="1">
    <source>
        <dbReference type="SAM" id="Coils"/>
    </source>
</evidence>
<feature type="region of interest" description="Disordered" evidence="2">
    <location>
        <begin position="317"/>
        <end position="346"/>
    </location>
</feature>
<feature type="compositionally biased region" description="Pro residues" evidence="2">
    <location>
        <begin position="972"/>
        <end position="989"/>
    </location>
</feature>
<organism evidence="4 5">
    <name type="scientific">Paratrimastix pyriformis</name>
    <dbReference type="NCBI Taxonomy" id="342808"/>
    <lineage>
        <taxon>Eukaryota</taxon>
        <taxon>Metamonada</taxon>
        <taxon>Preaxostyla</taxon>
        <taxon>Paratrimastigidae</taxon>
        <taxon>Paratrimastix</taxon>
    </lineage>
</organism>
<name>A0ABQ8U9T2_9EUKA</name>
<keyword evidence="1" id="KW-0175">Coiled coil</keyword>
<feature type="region of interest" description="Disordered" evidence="2">
    <location>
        <begin position="925"/>
        <end position="989"/>
    </location>
</feature>
<dbReference type="InterPro" id="IPR038752">
    <property type="entry name" value="IQCH"/>
</dbReference>
<feature type="domain" description="IQCH-like ATP-grasp" evidence="3">
    <location>
        <begin position="812"/>
        <end position="863"/>
    </location>
</feature>
<protein>
    <submittedName>
        <fullName evidence="4">IQ motif</fullName>
    </submittedName>
</protein>
<evidence type="ECO:0000313" key="5">
    <source>
        <dbReference type="Proteomes" id="UP001141327"/>
    </source>
</evidence>
<dbReference type="EMBL" id="JAPMOS010000116">
    <property type="protein sequence ID" value="KAJ4455181.1"/>
    <property type="molecule type" value="Genomic_DNA"/>
</dbReference>
<dbReference type="PANTHER" id="PTHR14465:SF0">
    <property type="entry name" value="IQ DOMAIN-CONTAINING PROTEIN H"/>
    <property type="match status" value="1"/>
</dbReference>
<comment type="caution">
    <text evidence="4">The sequence shown here is derived from an EMBL/GenBank/DDBJ whole genome shotgun (WGS) entry which is preliminary data.</text>
</comment>
<feature type="domain" description="IQCH-like ATP-grasp" evidence="3">
    <location>
        <begin position="1049"/>
        <end position="1137"/>
    </location>
</feature>
<proteinExistence type="predicted"/>
<feature type="compositionally biased region" description="Low complexity" evidence="2">
    <location>
        <begin position="1376"/>
        <end position="1388"/>
    </location>
</feature>
<reference evidence="4" key="1">
    <citation type="journal article" date="2022" name="bioRxiv">
        <title>Genomics of Preaxostyla Flagellates Illuminates Evolutionary Transitions and the Path Towards Mitochondrial Loss.</title>
        <authorList>
            <person name="Novak L.V.F."/>
            <person name="Treitli S.C."/>
            <person name="Pyrih J."/>
            <person name="Halakuc P."/>
            <person name="Pipaliya S.V."/>
            <person name="Vacek V."/>
            <person name="Brzon O."/>
            <person name="Soukal P."/>
            <person name="Eme L."/>
            <person name="Dacks J.B."/>
            <person name="Karnkowska A."/>
            <person name="Elias M."/>
            <person name="Hampl V."/>
        </authorList>
    </citation>
    <scope>NUCLEOTIDE SEQUENCE</scope>
    <source>
        <strain evidence="4">RCP-MX</strain>
    </source>
</reference>
<evidence type="ECO:0000256" key="2">
    <source>
        <dbReference type="SAM" id="MobiDB-lite"/>
    </source>
</evidence>
<dbReference type="CDD" id="cd23767">
    <property type="entry name" value="IQCD"/>
    <property type="match status" value="1"/>
</dbReference>